<dbReference type="InterPro" id="IPR001245">
    <property type="entry name" value="Ser-Thr/Tyr_kinase_cat_dom"/>
</dbReference>
<evidence type="ECO:0000256" key="2">
    <source>
        <dbReference type="ARBA" id="ARBA00022741"/>
    </source>
</evidence>
<dbReference type="InterPro" id="IPR011009">
    <property type="entry name" value="Kinase-like_dom_sf"/>
</dbReference>
<organism evidence="6 7">
    <name type="scientific">Gigaspora rosea</name>
    <dbReference type="NCBI Taxonomy" id="44941"/>
    <lineage>
        <taxon>Eukaryota</taxon>
        <taxon>Fungi</taxon>
        <taxon>Fungi incertae sedis</taxon>
        <taxon>Mucoromycota</taxon>
        <taxon>Glomeromycotina</taxon>
        <taxon>Glomeromycetes</taxon>
        <taxon>Diversisporales</taxon>
        <taxon>Gigasporaceae</taxon>
        <taxon>Gigaspora</taxon>
    </lineage>
</organism>
<name>A0A397UAD6_9GLOM</name>
<dbReference type="Pfam" id="PF07714">
    <property type="entry name" value="PK_Tyr_Ser-Thr"/>
    <property type="match status" value="2"/>
</dbReference>
<dbReference type="SUPFAM" id="SSF56112">
    <property type="entry name" value="Protein kinase-like (PK-like)"/>
    <property type="match status" value="2"/>
</dbReference>
<keyword evidence="3 6" id="KW-0418">Kinase</keyword>
<keyword evidence="7" id="KW-1185">Reference proteome</keyword>
<feature type="domain" description="Protein kinase" evidence="5">
    <location>
        <begin position="84"/>
        <end position="363"/>
    </location>
</feature>
<dbReference type="Gene3D" id="1.10.510.10">
    <property type="entry name" value="Transferase(Phosphotransferase) domain 1"/>
    <property type="match status" value="2"/>
</dbReference>
<gene>
    <name evidence="6" type="ORF">C2G38_2046131</name>
</gene>
<evidence type="ECO:0000256" key="3">
    <source>
        <dbReference type="ARBA" id="ARBA00022777"/>
    </source>
</evidence>
<dbReference type="PANTHER" id="PTHR44329:SF288">
    <property type="entry name" value="MITOGEN-ACTIVATED PROTEIN KINASE KINASE KINASE 20"/>
    <property type="match status" value="1"/>
</dbReference>
<dbReference type="OrthoDB" id="4185642at2759"/>
<evidence type="ECO:0000256" key="4">
    <source>
        <dbReference type="ARBA" id="ARBA00022840"/>
    </source>
</evidence>
<dbReference type="Proteomes" id="UP000266673">
    <property type="component" value="Unassembled WGS sequence"/>
</dbReference>
<evidence type="ECO:0000313" key="7">
    <source>
        <dbReference type="Proteomes" id="UP000266673"/>
    </source>
</evidence>
<evidence type="ECO:0000259" key="5">
    <source>
        <dbReference type="PROSITE" id="PS50011"/>
    </source>
</evidence>
<accession>A0A397UAD6</accession>
<dbReference type="GO" id="GO:0005524">
    <property type="term" value="F:ATP binding"/>
    <property type="evidence" value="ECO:0007669"/>
    <property type="project" value="UniProtKB-KW"/>
</dbReference>
<protein>
    <submittedName>
        <fullName evidence="6">Kinase-like domain-containing protein</fullName>
    </submittedName>
</protein>
<dbReference type="InterPro" id="IPR051681">
    <property type="entry name" value="Ser/Thr_Kinases-Pseudokinases"/>
</dbReference>
<dbReference type="EMBL" id="QKWP01001684">
    <property type="protein sequence ID" value="RIB07270.1"/>
    <property type="molecule type" value="Genomic_DNA"/>
</dbReference>
<reference evidence="6 7" key="1">
    <citation type="submission" date="2018-06" db="EMBL/GenBank/DDBJ databases">
        <title>Comparative genomics reveals the genomic features of Rhizophagus irregularis, R. cerebriforme, R. diaphanum and Gigaspora rosea, and their symbiotic lifestyle signature.</title>
        <authorList>
            <person name="Morin E."/>
            <person name="San Clemente H."/>
            <person name="Chen E.C.H."/>
            <person name="De La Providencia I."/>
            <person name="Hainaut M."/>
            <person name="Kuo A."/>
            <person name="Kohler A."/>
            <person name="Murat C."/>
            <person name="Tang N."/>
            <person name="Roy S."/>
            <person name="Loubradou J."/>
            <person name="Henrissat B."/>
            <person name="Grigoriev I.V."/>
            <person name="Corradi N."/>
            <person name="Roux C."/>
            <person name="Martin F.M."/>
        </authorList>
    </citation>
    <scope>NUCLEOTIDE SEQUENCE [LARGE SCALE GENOMIC DNA]</scope>
    <source>
        <strain evidence="6 7">DAOM 194757</strain>
    </source>
</reference>
<proteinExistence type="predicted"/>
<dbReference type="InterPro" id="IPR000719">
    <property type="entry name" value="Prot_kinase_dom"/>
</dbReference>
<comment type="caution">
    <text evidence="6">The sequence shown here is derived from an EMBL/GenBank/DDBJ whole genome shotgun (WGS) entry which is preliminary data.</text>
</comment>
<evidence type="ECO:0000313" key="6">
    <source>
        <dbReference type="EMBL" id="RIB07270.1"/>
    </source>
</evidence>
<keyword evidence="2" id="KW-0547">Nucleotide-binding</keyword>
<dbReference type="PROSITE" id="PS50011">
    <property type="entry name" value="PROTEIN_KINASE_DOM"/>
    <property type="match status" value="1"/>
</dbReference>
<evidence type="ECO:0000256" key="1">
    <source>
        <dbReference type="ARBA" id="ARBA00022679"/>
    </source>
</evidence>
<dbReference type="PANTHER" id="PTHR44329">
    <property type="entry name" value="SERINE/THREONINE-PROTEIN KINASE TNNI3K-RELATED"/>
    <property type="match status" value="1"/>
</dbReference>
<dbReference type="AlphaFoldDB" id="A0A397UAD6"/>
<keyword evidence="1" id="KW-0808">Transferase</keyword>
<dbReference type="STRING" id="44941.A0A397UAD6"/>
<sequence length="382" mass="44190">MSSTGCKKIKLDKKSDVYSLVALFWEFTSGIPPFNRNNLFDIFTKILNNEREEAIVCTPSCYANFFNKCWSFERNQRLMLNDILTELERLSKEKTVEFITNIIDSDSETSIYSENLVEFITNVDDYSETSICLEDFVLSNDSDHQSMLFENISTLFKNKNTYDEEDFGNNLIIVLQYANGGTLRSYLRSKINENIFIISRAEIILITKQIISGLQSLHDNKVIHRNLNPENILIVRDDNMASIYEKSFNIAIDFGSADDSLTSAFSTIEYEDLQFLINTRGPTCKSDIYSLEVILCELTSGIRPYSKYNNKFVLAYYISKGLREKIIPGMPSSYSRLYKKCWSTNPKKRPELQKILHEIHKIQQNGKDIYKDISNEIPHVHC</sequence>
<keyword evidence="4" id="KW-0067">ATP-binding</keyword>
<dbReference type="GO" id="GO:0004674">
    <property type="term" value="F:protein serine/threonine kinase activity"/>
    <property type="evidence" value="ECO:0007669"/>
    <property type="project" value="TreeGrafter"/>
</dbReference>